<evidence type="ECO:0000256" key="1">
    <source>
        <dbReference type="ARBA" id="ARBA00001936"/>
    </source>
</evidence>
<keyword evidence="4 7" id="KW-0472">Membrane</keyword>
<dbReference type="PANTHER" id="PTHR13315:SF0">
    <property type="entry name" value="METALLOPHOSPHOESTERASE 1"/>
    <property type="match status" value="1"/>
</dbReference>
<feature type="region of interest" description="Disordered" evidence="6">
    <location>
        <begin position="136"/>
        <end position="167"/>
    </location>
</feature>
<evidence type="ECO:0000313" key="8">
    <source>
        <dbReference type="Proteomes" id="UP000095280"/>
    </source>
</evidence>
<organism evidence="8 9">
    <name type="scientific">Macrostomum lignano</name>
    <dbReference type="NCBI Taxonomy" id="282301"/>
    <lineage>
        <taxon>Eukaryota</taxon>
        <taxon>Metazoa</taxon>
        <taxon>Spiralia</taxon>
        <taxon>Lophotrochozoa</taxon>
        <taxon>Platyhelminthes</taxon>
        <taxon>Rhabditophora</taxon>
        <taxon>Macrostomorpha</taxon>
        <taxon>Macrostomida</taxon>
        <taxon>Macrostomidae</taxon>
        <taxon>Macrostomum</taxon>
    </lineage>
</organism>
<dbReference type="GO" id="GO:0046872">
    <property type="term" value="F:metal ion binding"/>
    <property type="evidence" value="ECO:0007669"/>
    <property type="project" value="UniProtKB-KW"/>
</dbReference>
<dbReference type="Proteomes" id="UP000095280">
    <property type="component" value="Unplaced"/>
</dbReference>
<evidence type="ECO:0000256" key="5">
    <source>
        <dbReference type="ARBA" id="ARBA00023211"/>
    </source>
</evidence>
<evidence type="ECO:0000256" key="3">
    <source>
        <dbReference type="ARBA" id="ARBA00022801"/>
    </source>
</evidence>
<keyword evidence="7" id="KW-1133">Transmembrane helix</keyword>
<dbReference type="PANTHER" id="PTHR13315">
    <property type="entry name" value="METALLO PHOSPHOESTERASE RELATED"/>
    <property type="match status" value="1"/>
</dbReference>
<feature type="transmembrane region" description="Helical" evidence="7">
    <location>
        <begin position="493"/>
        <end position="516"/>
    </location>
</feature>
<name>A0A1I8FCN6_9PLAT</name>
<sequence>MRPVHAREALEHAYFSGMDKSAMPGRARAEKVWRPQRALNVVENMALQQRPQLPALHPQSGRFYRGSDRAAYTAPESGTVPIPALLWPPTPSRHVDQRRRRRQLRRRRGRRAVCRRRFLTLLAARLLAAFSGEYPDATMPPCSPAPGRRWPGESPLAPTSRSMASGDAAGDTHLLWAGGRATELRREWQMERAFQTSLFLHRPRLLLSRRPVRRRQMGRRLRVPAPLGPFSRMFRVPDGTRLLVVAGNHDIGFHYDVTQHKVDRFEAAFHLAAVQLVSIGGVNFVLANRRRIRRRRLLLCDARESSWPPSPTGCAAAFGIRLGDACRKRGKPSERRSAAPATAPILLTHYRWPGSNESACDTSLRLPKGPPPPQATVATKSRSSMAKTRARAARQTGSGSLDCLSAEASDTLARLSDRDWPLSTHALVCGAASAWPAVCAISPSTLCPASLAQHQLPASYCSPCPVAPTPLPVPDAARVHGDRPVHLRRAHRAAVVLWPCLLSLAASVCWHCASFFTAQAPWRQADDKHL</sequence>
<dbReference type="GO" id="GO:0016787">
    <property type="term" value="F:hydrolase activity"/>
    <property type="evidence" value="ECO:0007669"/>
    <property type="project" value="UniProtKB-KW"/>
</dbReference>
<keyword evidence="5" id="KW-0464">Manganese</keyword>
<evidence type="ECO:0000256" key="4">
    <source>
        <dbReference type="ARBA" id="ARBA00023136"/>
    </source>
</evidence>
<keyword evidence="8" id="KW-1185">Reference proteome</keyword>
<dbReference type="GO" id="GO:0006506">
    <property type="term" value="P:GPI anchor biosynthetic process"/>
    <property type="evidence" value="ECO:0007669"/>
    <property type="project" value="InterPro"/>
</dbReference>
<keyword evidence="3" id="KW-0378">Hydrolase</keyword>
<keyword evidence="2" id="KW-0479">Metal-binding</keyword>
<evidence type="ECO:0000256" key="7">
    <source>
        <dbReference type="SAM" id="Phobius"/>
    </source>
</evidence>
<evidence type="ECO:0000256" key="2">
    <source>
        <dbReference type="ARBA" id="ARBA00022723"/>
    </source>
</evidence>
<protein>
    <submittedName>
        <fullName evidence="9">Metallophos domain-containing protein</fullName>
    </submittedName>
</protein>
<keyword evidence="7" id="KW-0812">Transmembrane</keyword>
<dbReference type="GO" id="GO:0016020">
    <property type="term" value="C:membrane"/>
    <property type="evidence" value="ECO:0007669"/>
    <property type="project" value="GOC"/>
</dbReference>
<accession>A0A1I8FCN6</accession>
<dbReference type="AlphaFoldDB" id="A0A1I8FCN6"/>
<comment type="cofactor">
    <cofactor evidence="1">
        <name>Mn(2+)</name>
        <dbReference type="ChEBI" id="CHEBI:29035"/>
    </cofactor>
</comment>
<dbReference type="InterPro" id="IPR033308">
    <property type="entry name" value="PGAP5/Cdc1/Ted1"/>
</dbReference>
<proteinExistence type="predicted"/>
<dbReference type="WBParaSite" id="maker-unitig_29334-snap-gene-0.1-mRNA-1">
    <property type="protein sequence ID" value="maker-unitig_29334-snap-gene-0.1-mRNA-1"/>
    <property type="gene ID" value="maker-unitig_29334-snap-gene-0.1"/>
</dbReference>
<reference evidence="9" key="1">
    <citation type="submission" date="2016-11" db="UniProtKB">
        <authorList>
            <consortium name="WormBaseParasite"/>
        </authorList>
    </citation>
    <scope>IDENTIFICATION</scope>
</reference>
<feature type="region of interest" description="Disordered" evidence="6">
    <location>
        <begin position="363"/>
        <end position="382"/>
    </location>
</feature>
<feature type="transmembrane region" description="Helical" evidence="7">
    <location>
        <begin position="267"/>
        <end position="286"/>
    </location>
</feature>
<evidence type="ECO:0000256" key="6">
    <source>
        <dbReference type="SAM" id="MobiDB-lite"/>
    </source>
</evidence>
<evidence type="ECO:0000313" key="9">
    <source>
        <dbReference type="WBParaSite" id="maker-unitig_29334-snap-gene-0.1-mRNA-1"/>
    </source>
</evidence>